<evidence type="ECO:0000313" key="6">
    <source>
        <dbReference type="EMBL" id="OWK35950.1"/>
    </source>
</evidence>
<dbReference type="PANTHER" id="PTHR42774:SF3">
    <property type="entry name" value="KETOHEXOKINASE"/>
    <property type="match status" value="1"/>
</dbReference>
<evidence type="ECO:0000256" key="1">
    <source>
        <dbReference type="ARBA" id="ARBA00010688"/>
    </source>
</evidence>
<dbReference type="PANTHER" id="PTHR42774">
    <property type="entry name" value="PHOSPHOTRANSFERASE SYSTEM TRANSPORT PROTEIN"/>
    <property type="match status" value="1"/>
</dbReference>
<accession>A0A225D2X9</accession>
<dbReference type="RefSeq" id="WP_161967952.1">
    <property type="nucleotide sequence ID" value="NZ_NIDE01000017.1"/>
</dbReference>
<evidence type="ECO:0000256" key="4">
    <source>
        <dbReference type="RuleBase" id="RU003704"/>
    </source>
</evidence>
<dbReference type="Gene3D" id="3.40.1190.20">
    <property type="match status" value="1"/>
</dbReference>
<feature type="domain" description="Carbohydrate kinase PfkB" evidence="5">
    <location>
        <begin position="1"/>
        <end position="288"/>
    </location>
</feature>
<reference evidence="7" key="1">
    <citation type="submission" date="2017-06" db="EMBL/GenBank/DDBJ databases">
        <title>Genome analysis of Fimbriiglobus ruber SP5, the first member of the order Planctomycetales with confirmed chitinolytic capability.</title>
        <authorList>
            <person name="Ravin N.V."/>
            <person name="Rakitin A.L."/>
            <person name="Ivanova A.A."/>
            <person name="Beletsky A.V."/>
            <person name="Kulichevskaya I.S."/>
            <person name="Mardanov A.V."/>
            <person name="Dedysh S.N."/>
        </authorList>
    </citation>
    <scope>NUCLEOTIDE SEQUENCE [LARGE SCALE GENOMIC DNA]</scope>
    <source>
        <strain evidence="7">SP5</strain>
    </source>
</reference>
<dbReference type="PROSITE" id="PS00584">
    <property type="entry name" value="PFKB_KINASES_2"/>
    <property type="match status" value="1"/>
</dbReference>
<dbReference type="InterPro" id="IPR029056">
    <property type="entry name" value="Ribokinase-like"/>
</dbReference>
<name>A0A225D2X9_9BACT</name>
<comment type="similarity">
    <text evidence="1 4">Belongs to the carbohydrate kinase PfkB family.</text>
</comment>
<proteinExistence type="inferred from homology"/>
<keyword evidence="7" id="KW-1185">Reference proteome</keyword>
<dbReference type="Pfam" id="PF00294">
    <property type="entry name" value="PfkB"/>
    <property type="match status" value="1"/>
</dbReference>
<evidence type="ECO:0000259" key="5">
    <source>
        <dbReference type="Pfam" id="PF00294"/>
    </source>
</evidence>
<keyword evidence="3 4" id="KW-0418">Kinase</keyword>
<dbReference type="PRINTS" id="PR00990">
    <property type="entry name" value="RIBOKINASE"/>
</dbReference>
<dbReference type="InterPro" id="IPR002139">
    <property type="entry name" value="Ribo/fructo_kinase"/>
</dbReference>
<evidence type="ECO:0000256" key="2">
    <source>
        <dbReference type="ARBA" id="ARBA00022679"/>
    </source>
</evidence>
<dbReference type="InterPro" id="IPR002173">
    <property type="entry name" value="Carboh/pur_kinase_PfkB_CS"/>
</dbReference>
<sequence>MIDVLCVGHAAWDVIVRVPEFPAEDAKAEATALAESGGGPAANAAYLLSLWGAKCGFAGLVGDDEAGSRIAREFQTVGVDVTGLERRPGHATPVSLVLVSERTGSRTIVTRKATASPLQLLIAAGAEPKVLLFDGHELNASLEAIDRFPHAATILDAGSVREGTRELVRRVSYLVASERFARQFTGLPTLETPAAQTAAVAELYKVNGQPVVITLGSRGLVYGTDVRCEHLPAVPALTVDTTAAGDIFHGAFAYGVLTGLGWDATLKLAATAAALSVEKPGGRASIPTLDRVREALTRAG</sequence>
<dbReference type="AlphaFoldDB" id="A0A225D2X9"/>
<keyword evidence="2 4" id="KW-0808">Transferase</keyword>
<dbReference type="InterPro" id="IPR011611">
    <property type="entry name" value="PfkB_dom"/>
</dbReference>
<dbReference type="EMBL" id="NIDE01000017">
    <property type="protein sequence ID" value="OWK35950.1"/>
    <property type="molecule type" value="Genomic_DNA"/>
</dbReference>
<evidence type="ECO:0000256" key="3">
    <source>
        <dbReference type="ARBA" id="ARBA00022777"/>
    </source>
</evidence>
<dbReference type="OrthoDB" id="9813569at2"/>
<evidence type="ECO:0000313" key="7">
    <source>
        <dbReference type="Proteomes" id="UP000214646"/>
    </source>
</evidence>
<organism evidence="6 7">
    <name type="scientific">Fimbriiglobus ruber</name>
    <dbReference type="NCBI Taxonomy" id="1908690"/>
    <lineage>
        <taxon>Bacteria</taxon>
        <taxon>Pseudomonadati</taxon>
        <taxon>Planctomycetota</taxon>
        <taxon>Planctomycetia</taxon>
        <taxon>Gemmatales</taxon>
        <taxon>Gemmataceae</taxon>
        <taxon>Fimbriiglobus</taxon>
    </lineage>
</organism>
<protein>
    <submittedName>
        <fullName evidence="6">Ribokinase</fullName>
    </submittedName>
</protein>
<gene>
    <name evidence="6" type="ORF">FRUB_08513</name>
</gene>
<dbReference type="Proteomes" id="UP000214646">
    <property type="component" value="Unassembled WGS sequence"/>
</dbReference>
<dbReference type="InterPro" id="IPR052562">
    <property type="entry name" value="Ketohexokinase-related"/>
</dbReference>
<dbReference type="GO" id="GO:0016301">
    <property type="term" value="F:kinase activity"/>
    <property type="evidence" value="ECO:0007669"/>
    <property type="project" value="UniProtKB-KW"/>
</dbReference>
<comment type="caution">
    <text evidence="6">The sequence shown here is derived from an EMBL/GenBank/DDBJ whole genome shotgun (WGS) entry which is preliminary data.</text>
</comment>
<dbReference type="SUPFAM" id="SSF53613">
    <property type="entry name" value="Ribokinase-like"/>
    <property type="match status" value="1"/>
</dbReference>